<dbReference type="Pfam" id="PF01510">
    <property type="entry name" value="Amidase_2"/>
    <property type="match status" value="1"/>
</dbReference>
<dbReference type="InterPro" id="IPR036505">
    <property type="entry name" value="Amidase/PGRP_sf"/>
</dbReference>
<evidence type="ECO:0000259" key="4">
    <source>
        <dbReference type="SMART" id="SM00644"/>
    </source>
</evidence>
<dbReference type="InterPro" id="IPR006637">
    <property type="entry name" value="ChW"/>
</dbReference>
<evidence type="ECO:0000313" key="7">
    <source>
        <dbReference type="Proteomes" id="UP000191448"/>
    </source>
</evidence>
<comment type="caution">
    <text evidence="6">The sequence shown here is derived from an EMBL/GenBank/DDBJ whole genome shotgun (WGS) entry which is preliminary data.</text>
</comment>
<name>A0A1V4SU97_9CLOT</name>
<feature type="region of interest" description="Disordered" evidence="2">
    <location>
        <begin position="33"/>
        <end position="63"/>
    </location>
</feature>
<dbReference type="EMBL" id="LTAY01000048">
    <property type="protein sequence ID" value="OPX47449.1"/>
    <property type="molecule type" value="Genomic_DNA"/>
</dbReference>
<proteinExistence type="inferred from homology"/>
<dbReference type="InterPro" id="IPR006619">
    <property type="entry name" value="PGRP_domain_met/bac"/>
</dbReference>
<feature type="signal peptide" evidence="3">
    <location>
        <begin position="1"/>
        <end position="23"/>
    </location>
</feature>
<dbReference type="InterPro" id="IPR002502">
    <property type="entry name" value="Amidase_domain"/>
</dbReference>
<dbReference type="PANTHER" id="PTHR11022:SF41">
    <property type="entry name" value="PEPTIDOGLYCAN-RECOGNITION PROTEIN LC-RELATED"/>
    <property type="match status" value="1"/>
</dbReference>
<dbReference type="SMART" id="SM00728">
    <property type="entry name" value="ChW"/>
    <property type="match status" value="6"/>
</dbReference>
<dbReference type="OrthoDB" id="9811296at2"/>
<dbReference type="InterPro" id="IPR015510">
    <property type="entry name" value="PGRP"/>
</dbReference>
<dbReference type="GO" id="GO:0008745">
    <property type="term" value="F:N-acetylmuramoyl-L-alanine amidase activity"/>
    <property type="evidence" value="ECO:0007669"/>
    <property type="project" value="InterPro"/>
</dbReference>
<dbReference type="SMART" id="SM00701">
    <property type="entry name" value="PGRP"/>
    <property type="match status" value="1"/>
</dbReference>
<comment type="similarity">
    <text evidence="1">Belongs to the N-acetylmuramoyl-L-alanine amidase 2 family.</text>
</comment>
<dbReference type="AlphaFoldDB" id="A0A1V4SU97"/>
<feature type="compositionally biased region" description="Basic and acidic residues" evidence="2">
    <location>
        <begin position="42"/>
        <end position="63"/>
    </location>
</feature>
<evidence type="ECO:0000313" key="6">
    <source>
        <dbReference type="EMBL" id="OPX47449.1"/>
    </source>
</evidence>
<dbReference type="PANTHER" id="PTHR11022">
    <property type="entry name" value="PEPTIDOGLYCAN RECOGNITION PROTEIN"/>
    <property type="match status" value="1"/>
</dbReference>
<dbReference type="GO" id="GO:0009253">
    <property type="term" value="P:peptidoglycan catabolic process"/>
    <property type="evidence" value="ECO:0007669"/>
    <property type="project" value="InterPro"/>
</dbReference>
<dbReference type="SMART" id="SM00644">
    <property type="entry name" value="Ami_2"/>
    <property type="match status" value="1"/>
</dbReference>
<dbReference type="RefSeq" id="WP_080023204.1">
    <property type="nucleotide sequence ID" value="NZ_LTAY01000048.1"/>
</dbReference>
<evidence type="ECO:0000256" key="2">
    <source>
        <dbReference type="SAM" id="MobiDB-lite"/>
    </source>
</evidence>
<feature type="domain" description="Peptidoglycan recognition protein family" evidence="5">
    <location>
        <begin position="116"/>
        <end position="245"/>
    </location>
</feature>
<dbReference type="Gene3D" id="3.40.80.10">
    <property type="entry name" value="Peptidoglycan recognition protein-like"/>
    <property type="match status" value="1"/>
</dbReference>
<dbReference type="SUPFAM" id="SSF55846">
    <property type="entry name" value="N-acetylmuramoyl-L-alanine amidase-like"/>
    <property type="match status" value="1"/>
</dbReference>
<evidence type="ECO:0000259" key="5">
    <source>
        <dbReference type="SMART" id="SM00701"/>
    </source>
</evidence>
<organism evidence="6 7">
    <name type="scientific">Clostridium thermobutyricum DSM 4928</name>
    <dbReference type="NCBI Taxonomy" id="1121339"/>
    <lineage>
        <taxon>Bacteria</taxon>
        <taxon>Bacillati</taxon>
        <taxon>Bacillota</taxon>
        <taxon>Clostridia</taxon>
        <taxon>Eubacteriales</taxon>
        <taxon>Clostridiaceae</taxon>
        <taxon>Clostridium</taxon>
    </lineage>
</organism>
<keyword evidence="3" id="KW-0732">Signal</keyword>
<accession>A0A1V4SU97</accession>
<dbReference type="GO" id="GO:0008270">
    <property type="term" value="F:zinc ion binding"/>
    <property type="evidence" value="ECO:0007669"/>
    <property type="project" value="InterPro"/>
</dbReference>
<protein>
    <submittedName>
        <fullName evidence="6">Clostridial hydrophobic W</fullName>
    </submittedName>
</protein>
<dbReference type="Pfam" id="PF07538">
    <property type="entry name" value="ChW"/>
    <property type="match status" value="6"/>
</dbReference>
<reference evidence="6 7" key="1">
    <citation type="submission" date="2016-02" db="EMBL/GenBank/DDBJ databases">
        <title>Genome sequence of Clostridium thermobutyricum DSM 4928.</title>
        <authorList>
            <person name="Poehlein A."/>
            <person name="Daniel R."/>
        </authorList>
    </citation>
    <scope>NUCLEOTIDE SEQUENCE [LARGE SCALE GENOMIC DNA]</scope>
    <source>
        <strain evidence="6 7">DSM 4928</strain>
    </source>
</reference>
<evidence type="ECO:0000256" key="1">
    <source>
        <dbReference type="ARBA" id="ARBA00007553"/>
    </source>
</evidence>
<dbReference type="CDD" id="cd06583">
    <property type="entry name" value="PGRP"/>
    <property type="match status" value="1"/>
</dbReference>
<feature type="chain" id="PRO_5010717877" evidence="3">
    <location>
        <begin position="24"/>
        <end position="567"/>
    </location>
</feature>
<feature type="domain" description="N-acetylmuramoyl-L-alanine amidase" evidence="4">
    <location>
        <begin position="123"/>
        <end position="251"/>
    </location>
</feature>
<dbReference type="Proteomes" id="UP000191448">
    <property type="component" value="Unassembled WGS sequence"/>
</dbReference>
<gene>
    <name evidence="6" type="ORF">CLTHE_20120</name>
</gene>
<sequence>MKRLKILICIGCVLSFNATSVFATGLNLNNTTSNKTELSQSVDDRNDENSNKEDSKAEESNEFKKIEGNVSQNELDDESLKISLDDFLNNKEKYSNGPQLYSSNEQKTVKVNDSLNIIETNFNWNGELDLTNKPKKLVMHHIEASRPGSTIPVTDIHNWHLSNGWTGIGYHFYVTKDGKVYRGRPENAVGAHAKGVNAESIGIAVEGKYDVENMPEAQKKSVINLGKYLTEKYNINTILKHKDVNPTDCPGKNYPFDYIKNEILKPVEKPVEPQPTPPVEEPNTRPIVESDLKVKYQAHGQDYAWQNPVYDGQLAGTTGQWRRMEGIKINLENAPQDLGITYRTHSAYDNGWRSWKSDGELSGTTGEERRMEAIQIKLTGKMAKNYDIKYRVHVADYGWMPWVKNGETAGTMGEARRIEAIEIKLESSNAIGVEYTGHGQDYAWQKSKRDGQLAGTTGQWRRLEGIKINLKNAPAGMGIRYSTHSAYDNGWREWKKNGELSGTTGEGRRMEAIKIELTGPGSELYDIEYRAHGADYAWQPWVKNGAMAGTMGKGLRMEGLEIRIVKK</sequence>
<evidence type="ECO:0000256" key="3">
    <source>
        <dbReference type="SAM" id="SignalP"/>
    </source>
</evidence>